<name>A0A1J5PDF0_9ZZZZ</name>
<proteinExistence type="predicted"/>
<evidence type="ECO:0000313" key="1">
    <source>
        <dbReference type="EMBL" id="OIQ63259.1"/>
    </source>
</evidence>
<reference evidence="1" key="1">
    <citation type="submission" date="2016-10" db="EMBL/GenBank/DDBJ databases">
        <title>Sequence of Gallionella enrichment culture.</title>
        <authorList>
            <person name="Poehlein A."/>
            <person name="Muehling M."/>
            <person name="Daniel R."/>
        </authorList>
    </citation>
    <scope>NUCLEOTIDE SEQUENCE</scope>
</reference>
<organism evidence="1">
    <name type="scientific">mine drainage metagenome</name>
    <dbReference type="NCBI Taxonomy" id="410659"/>
    <lineage>
        <taxon>unclassified sequences</taxon>
        <taxon>metagenomes</taxon>
        <taxon>ecological metagenomes</taxon>
    </lineage>
</organism>
<comment type="caution">
    <text evidence="1">The sequence shown here is derived from an EMBL/GenBank/DDBJ whole genome shotgun (WGS) entry which is preliminary data.</text>
</comment>
<gene>
    <name evidence="1" type="ORF">GALL_551990</name>
</gene>
<evidence type="ECO:0008006" key="2">
    <source>
        <dbReference type="Google" id="ProtNLM"/>
    </source>
</evidence>
<protein>
    <recommendedName>
        <fullName evidence="2">Right handed beta helix domain-containing protein</fullName>
    </recommendedName>
</protein>
<sequence>MVEVGAPGGAIGGVGVGVQVEPGGSLLLVRCTLKEGRATGLLLLEDSQATLEECVVHRNARGGILLARDASDPILRGANRIDDGFLRMDATGSPVKVAPLEGR</sequence>
<accession>A0A1J5PDF0</accession>
<dbReference type="AlphaFoldDB" id="A0A1J5PDF0"/>
<dbReference type="EMBL" id="MLJW01009161">
    <property type="protein sequence ID" value="OIQ63259.1"/>
    <property type="molecule type" value="Genomic_DNA"/>
</dbReference>